<evidence type="ECO:0000313" key="4">
    <source>
        <dbReference type="EMBL" id="SFD81336.1"/>
    </source>
</evidence>
<dbReference type="PANTHER" id="PTHR48051">
    <property type="match status" value="1"/>
</dbReference>
<dbReference type="SMART" id="SM00369">
    <property type="entry name" value="LRR_TYP"/>
    <property type="match status" value="5"/>
</dbReference>
<feature type="compositionally biased region" description="Low complexity" evidence="3">
    <location>
        <begin position="420"/>
        <end position="437"/>
    </location>
</feature>
<dbReference type="Proteomes" id="UP000199517">
    <property type="component" value="Unassembled WGS sequence"/>
</dbReference>
<dbReference type="InterPro" id="IPR032675">
    <property type="entry name" value="LRR_dom_sf"/>
</dbReference>
<feature type="compositionally biased region" description="Low complexity" evidence="3">
    <location>
        <begin position="90"/>
        <end position="114"/>
    </location>
</feature>
<evidence type="ECO:0000256" key="3">
    <source>
        <dbReference type="SAM" id="MobiDB-lite"/>
    </source>
</evidence>
<name>A0A1I1VEG7_9BURK</name>
<evidence type="ECO:0008006" key="6">
    <source>
        <dbReference type="Google" id="ProtNLM"/>
    </source>
</evidence>
<dbReference type="GO" id="GO:0005737">
    <property type="term" value="C:cytoplasm"/>
    <property type="evidence" value="ECO:0007669"/>
    <property type="project" value="TreeGrafter"/>
</dbReference>
<evidence type="ECO:0000313" key="5">
    <source>
        <dbReference type="Proteomes" id="UP000199517"/>
    </source>
</evidence>
<proteinExistence type="predicted"/>
<feature type="compositionally biased region" description="Polar residues" evidence="3">
    <location>
        <begin position="23"/>
        <end position="32"/>
    </location>
</feature>
<accession>A0A1I1VEG7</accession>
<protein>
    <recommendedName>
        <fullName evidence="6">Leucine rich repeat-containing protein</fullName>
    </recommendedName>
</protein>
<dbReference type="EMBL" id="FOMQ01000006">
    <property type="protein sequence ID" value="SFD81336.1"/>
    <property type="molecule type" value="Genomic_DNA"/>
</dbReference>
<dbReference type="SUPFAM" id="SSF52058">
    <property type="entry name" value="L domain-like"/>
    <property type="match status" value="1"/>
</dbReference>
<dbReference type="NCBIfam" id="NF041400">
    <property type="entry name" value="XopAE"/>
    <property type="match status" value="1"/>
</dbReference>
<feature type="region of interest" description="Disordered" evidence="3">
    <location>
        <begin position="420"/>
        <end position="460"/>
    </location>
</feature>
<dbReference type="AlphaFoldDB" id="A0A1I1VEG7"/>
<evidence type="ECO:0000256" key="1">
    <source>
        <dbReference type="ARBA" id="ARBA00022614"/>
    </source>
</evidence>
<feature type="region of interest" description="Disordered" evidence="3">
    <location>
        <begin position="1"/>
        <end position="116"/>
    </location>
</feature>
<keyword evidence="5" id="KW-1185">Reference proteome</keyword>
<dbReference type="PANTHER" id="PTHR48051:SF1">
    <property type="entry name" value="RAS SUPPRESSOR PROTEIN 1"/>
    <property type="match status" value="1"/>
</dbReference>
<sequence>MEAPSPAHGPVNPLNRLSPFRQRPNTPSQQPLEQAPPRLTPPSPESLDGPHLARRRRNHASPERGAEPRSPETIRPRGNFLGRLLRTGPASQAHSQEAAAAASASTSATRQPASVGQEIDQWLAQNRPSAQSVRTGLNFHDGTEDTSRQILDSVAAAMQRAAATNGTRLELEFGLPATSLPEALGRIQSLQQITLRSTGLQSLPESLGQLSQLNHLEISSSQALRRLPASLTQLPSLKTLTLATLPLHELPADIGRLQSLRKLTLNSGEYSRLPASVTQLTGLRELQLSHSSHLQGLPDDIGRMAGLQTLTVSSQTHLSQLPASLTDLARLQSLQLEGNRQLRALPDDLGRLDNLTSLSLRNCSALTQLPDSVGNLRHLRRLDLTGTGLQSLPPSLARLPAQCEILVPDSLRRQLRELRNPQAAQAPRRQRADQPGPSRSAGAGPSTRRPQLPRAVPTPLSNRLAALAQGLDRTDRELAADFRKWTNFLSQRAALLHHPVSETDLRLLDKVVAEAVSSETFRSSFSEFLQANTPRRLNEEGATQVLRGQDMYRGVDVRTAYAHLLEHKLMRMPDAKNAETFLRASIQELGMGHRELLRGLNPLTGRAQIWPPLRAYVAMQDELGMAAQEAATTWAMAQADEAEQGVIGEGEAMQQAEHAQVNANSFIDQRARELLAEWNIAR</sequence>
<evidence type="ECO:0000256" key="2">
    <source>
        <dbReference type="ARBA" id="ARBA00022737"/>
    </source>
</evidence>
<feature type="compositionally biased region" description="Basic and acidic residues" evidence="3">
    <location>
        <begin position="60"/>
        <end position="75"/>
    </location>
</feature>
<keyword evidence="2" id="KW-0677">Repeat</keyword>
<reference evidence="5" key="1">
    <citation type="submission" date="2016-10" db="EMBL/GenBank/DDBJ databases">
        <authorList>
            <person name="Varghese N."/>
            <person name="Submissions S."/>
        </authorList>
    </citation>
    <scope>NUCLEOTIDE SEQUENCE [LARGE SCALE GENOMIC DNA]</scope>
    <source>
        <strain evidence="5">DSM 7481</strain>
    </source>
</reference>
<dbReference type="Gene3D" id="3.80.10.10">
    <property type="entry name" value="Ribonuclease Inhibitor"/>
    <property type="match status" value="1"/>
</dbReference>
<organism evidence="4 5">
    <name type="scientific">Paracidovorax konjaci</name>
    <dbReference type="NCBI Taxonomy" id="32040"/>
    <lineage>
        <taxon>Bacteria</taxon>
        <taxon>Pseudomonadati</taxon>
        <taxon>Pseudomonadota</taxon>
        <taxon>Betaproteobacteria</taxon>
        <taxon>Burkholderiales</taxon>
        <taxon>Comamonadaceae</taxon>
        <taxon>Paracidovorax</taxon>
    </lineage>
</organism>
<dbReference type="STRING" id="32040.SAMN04489710_106252"/>
<keyword evidence="1" id="KW-0433">Leucine-rich repeat</keyword>
<gene>
    <name evidence="4" type="ORF">SAMN04489710_106252</name>
</gene>
<dbReference type="InterPro" id="IPR003591">
    <property type="entry name" value="Leu-rich_rpt_typical-subtyp"/>
</dbReference>
<dbReference type="InterPro" id="IPR050216">
    <property type="entry name" value="LRR_domain-containing"/>
</dbReference>